<dbReference type="Pfam" id="PF18488">
    <property type="entry name" value="WYL_3"/>
    <property type="match status" value="1"/>
</dbReference>
<dbReference type="Proteomes" id="UP000693981">
    <property type="component" value="Unassembled WGS sequence"/>
</dbReference>
<feature type="domain" description="PexRD2 WYL" evidence="2">
    <location>
        <begin position="58"/>
        <end position="119"/>
    </location>
</feature>
<gene>
    <name evidence="3" type="ORF">PHYBOEH_005557</name>
</gene>
<proteinExistence type="predicted"/>
<accession>A0A8T1WQI0</accession>
<evidence type="ECO:0000313" key="4">
    <source>
        <dbReference type="Proteomes" id="UP000693981"/>
    </source>
</evidence>
<reference evidence="3" key="1">
    <citation type="submission" date="2021-02" db="EMBL/GenBank/DDBJ databases">
        <authorList>
            <person name="Palmer J.M."/>
        </authorList>
    </citation>
    <scope>NUCLEOTIDE SEQUENCE</scope>
    <source>
        <strain evidence="3">SCRP23</strain>
    </source>
</reference>
<comment type="caution">
    <text evidence="3">The sequence shown here is derived from an EMBL/GenBank/DDBJ whole genome shotgun (WGS) entry which is preliminary data.</text>
</comment>
<sequence>MRLSHVLVVIAATLLLTSEAISAANSNPATASEVASPGGTSQRLLRIHHMVYEDDEERALTPAKMKRMKKAGMTKEDYASELGISDEIARLLSGGTGLLKFLESDKYDKYKTYMNYLIEARKKNK</sequence>
<evidence type="ECO:0000256" key="1">
    <source>
        <dbReference type="SAM" id="SignalP"/>
    </source>
</evidence>
<feature type="signal peptide" evidence="1">
    <location>
        <begin position="1"/>
        <end position="23"/>
    </location>
</feature>
<keyword evidence="1" id="KW-0732">Signal</keyword>
<dbReference type="OrthoDB" id="95103at2759"/>
<evidence type="ECO:0000259" key="2">
    <source>
        <dbReference type="Pfam" id="PF18488"/>
    </source>
</evidence>
<dbReference type="EMBL" id="JAGDFL010000291">
    <property type="protein sequence ID" value="KAG7394193.1"/>
    <property type="molecule type" value="Genomic_DNA"/>
</dbReference>
<protein>
    <recommendedName>
        <fullName evidence="2">PexRD2 WYL domain-containing protein</fullName>
    </recommendedName>
</protein>
<evidence type="ECO:0000313" key="3">
    <source>
        <dbReference type="EMBL" id="KAG7394193.1"/>
    </source>
</evidence>
<organism evidence="3 4">
    <name type="scientific">Phytophthora boehmeriae</name>
    <dbReference type="NCBI Taxonomy" id="109152"/>
    <lineage>
        <taxon>Eukaryota</taxon>
        <taxon>Sar</taxon>
        <taxon>Stramenopiles</taxon>
        <taxon>Oomycota</taxon>
        <taxon>Peronosporomycetes</taxon>
        <taxon>Peronosporales</taxon>
        <taxon>Peronosporaceae</taxon>
        <taxon>Phytophthora</taxon>
    </lineage>
</organism>
<name>A0A8T1WQI0_9STRA</name>
<feature type="chain" id="PRO_5035771356" description="PexRD2 WYL domain-containing protein" evidence="1">
    <location>
        <begin position="24"/>
        <end position="125"/>
    </location>
</feature>
<dbReference type="InterPro" id="IPR040691">
    <property type="entry name" value="PexRD2_WYL"/>
</dbReference>
<dbReference type="AlphaFoldDB" id="A0A8T1WQI0"/>
<keyword evidence="4" id="KW-1185">Reference proteome</keyword>